<gene>
    <name evidence="5" type="ORF">Vretifemale_9360</name>
</gene>
<keyword evidence="1" id="KW-0677">Repeat</keyword>
<keyword evidence="4" id="KW-1133">Transmembrane helix</keyword>
<keyword evidence="4" id="KW-0812">Transmembrane</keyword>
<dbReference type="Proteomes" id="UP000747110">
    <property type="component" value="Unassembled WGS sequence"/>
</dbReference>
<dbReference type="PANTHER" id="PTHR24123">
    <property type="entry name" value="ANKYRIN REPEAT-CONTAINING"/>
    <property type="match status" value="1"/>
</dbReference>
<proteinExistence type="predicted"/>
<evidence type="ECO:0000313" key="5">
    <source>
        <dbReference type="EMBL" id="GIL80184.1"/>
    </source>
</evidence>
<comment type="caution">
    <text evidence="5">The sequence shown here is derived from an EMBL/GenBank/DDBJ whole genome shotgun (WGS) entry which is preliminary data.</text>
</comment>
<feature type="compositionally biased region" description="Low complexity" evidence="3">
    <location>
        <begin position="481"/>
        <end position="492"/>
    </location>
</feature>
<feature type="region of interest" description="Disordered" evidence="3">
    <location>
        <begin position="401"/>
        <end position="436"/>
    </location>
</feature>
<dbReference type="Pfam" id="PF12796">
    <property type="entry name" value="Ank_2"/>
    <property type="match status" value="2"/>
</dbReference>
<sequence>MFRHAPCCSMLRGARARVICHTCSSYQRSLSATATTTSMQVSLSQADIQGSLTGLQARIRAGASVNKRMFFPKDVGPLPKGCKCTPLGYAILSGNLGLLDTLLSFGADVNKPVGLPDRFVLTPLQLAVALGAVEAVRRLLERGADPNAALQPKRATITLLQPSQHRHRPAATAGIRASREGANVSSNIPSAFPLSLLIPGGLLSMRAGDAALHIAIDCAVEERHHCVTPGSASGCRMKMIETLIGHPSTDLNRPNGRRRTPLYKACKRQLELVVALLATHPRVDVNAGWPLFAAIKVENLQLVRVLLQAGAGPTCGVYNIDGHTPLSYALFGCSSDNFYDRAAMVEMLLQAGSHVEPKMLSYAAERNWHAVLVALRSVAASPPSSSAVGLAVGSGGHGGDGIVNSASGGQQPGLAMAGEDGTAALSRPAPSSTQTKSMFSAGLMHRLVRARQSSLLHSRSGRSRENGVSVRGSGSIGGGSPAAAASTWTTAGRSGGGSRTSGNGVTTGNGGGGRSDSRLGGSNSSWVGTSAADVASAGPARRGVLRLKFPSRWPSSPQRQPLRLSGMVGKNPIMILFAPLLIPILILEPIFIALGEIVKLLVLILAVLVVVVAPVLVYGMYRLSRGLVRLLYYNRSLQNTSLVPSERSSETTDAPAQNIPSFHEAAASLSQLLVPEKILSDAALGAAAAGGDAVDRGSTRGVTSRENGNAAAVVGLLRDGNNWAAVAGPSPADGSELLRPTKHGDSHYDLIVSSPPLSSLAPLRELDGLEESTFRHMSSQHPPQQLSGAAWSVSPAGALDAAAPAAPAATVPGANVRSDITSNSTGDSILGGGNAVDSGSSFSSAMSGSNGSAAGRSSAVHSNLASNLSSGGLMWSHGSLLGSFFSGDIELLELLWRLGLDFCVILVMVIFTVVAVTYLDAFMEFHLARILPADSTLQMCMRGRAVNRFGDLRDFSANAFSEKERKMLARLFLGLLIVRWFGGAPVWVLTGSVVVFWLGCLLIALFEDYCLLRVVRGLAEIHESGGGNDARSHGSEVAGGTATATQPQSAVGARNGGDPLPAGVASAVAAAAVAVTETAATAASAGCRTNGSKATDGLDGLCCVCMSNRAVMGFVHREVVHCCLCEECEGVLRSRRVIAKCLICKQPASVVAKVVVT</sequence>
<dbReference type="InterPro" id="IPR051165">
    <property type="entry name" value="Multifunctional_ANK_Repeat"/>
</dbReference>
<dbReference type="PANTHER" id="PTHR24123:SF141">
    <property type="entry name" value="ANKYRIN 2, ISOFORM U"/>
    <property type="match status" value="1"/>
</dbReference>
<keyword evidence="4" id="KW-0472">Membrane</keyword>
<evidence type="ECO:0000256" key="3">
    <source>
        <dbReference type="SAM" id="MobiDB-lite"/>
    </source>
</evidence>
<dbReference type="OrthoDB" id="550145at2759"/>
<feature type="transmembrane region" description="Helical" evidence="4">
    <location>
        <begin position="968"/>
        <end position="988"/>
    </location>
</feature>
<dbReference type="InterPro" id="IPR018480">
    <property type="entry name" value="PNAcMuramoyl-5peptid_Trfase_CS"/>
</dbReference>
<dbReference type="PROSITE" id="PS50088">
    <property type="entry name" value="ANK_REPEAT"/>
    <property type="match status" value="2"/>
</dbReference>
<dbReference type="InterPro" id="IPR013083">
    <property type="entry name" value="Znf_RING/FYVE/PHD"/>
</dbReference>
<name>A0A8J4CCM4_9CHLO</name>
<feature type="transmembrane region" description="Helical" evidence="4">
    <location>
        <begin position="600"/>
        <end position="621"/>
    </location>
</feature>
<dbReference type="InterPro" id="IPR036770">
    <property type="entry name" value="Ankyrin_rpt-contain_sf"/>
</dbReference>
<dbReference type="SMART" id="SM00248">
    <property type="entry name" value="ANK"/>
    <property type="match status" value="6"/>
</dbReference>
<accession>A0A8J4CCM4</accession>
<keyword evidence="2" id="KW-0040">ANK repeat</keyword>
<dbReference type="PROSITE" id="PS01348">
    <property type="entry name" value="MRAY_2"/>
    <property type="match status" value="1"/>
</dbReference>
<reference evidence="5" key="1">
    <citation type="journal article" date="2021" name="Proc. Natl. Acad. Sci. U.S.A.">
        <title>Three genomes in the algal genus Volvox reveal the fate of a haploid sex-determining region after a transition to homothallism.</title>
        <authorList>
            <person name="Yamamoto K."/>
            <person name="Hamaji T."/>
            <person name="Kawai-Toyooka H."/>
            <person name="Matsuzaki R."/>
            <person name="Takahashi F."/>
            <person name="Nishimura Y."/>
            <person name="Kawachi M."/>
            <person name="Noguchi H."/>
            <person name="Minakuchi Y."/>
            <person name="Umen J.G."/>
            <person name="Toyoda A."/>
            <person name="Nozaki H."/>
        </authorList>
    </citation>
    <scope>NUCLEOTIDE SEQUENCE</scope>
    <source>
        <strain evidence="5">NIES-3786</strain>
    </source>
</reference>
<dbReference type="InterPro" id="IPR002110">
    <property type="entry name" value="Ankyrin_rpt"/>
</dbReference>
<feature type="transmembrane region" description="Helical" evidence="4">
    <location>
        <begin position="898"/>
        <end position="919"/>
    </location>
</feature>
<dbReference type="PROSITE" id="PS50297">
    <property type="entry name" value="ANK_REP_REGION"/>
    <property type="match status" value="2"/>
</dbReference>
<evidence type="ECO:0000256" key="2">
    <source>
        <dbReference type="ARBA" id="ARBA00023043"/>
    </source>
</evidence>
<feature type="region of interest" description="Disordered" evidence="3">
    <location>
        <begin position="453"/>
        <end position="523"/>
    </location>
</feature>
<keyword evidence="6" id="KW-1185">Reference proteome</keyword>
<feature type="transmembrane region" description="Helical" evidence="4">
    <location>
        <begin position="573"/>
        <end position="594"/>
    </location>
</feature>
<evidence type="ECO:0000313" key="6">
    <source>
        <dbReference type="Proteomes" id="UP000747110"/>
    </source>
</evidence>
<feature type="region of interest" description="Disordered" evidence="3">
    <location>
        <begin position="1024"/>
        <end position="1052"/>
    </location>
</feature>
<dbReference type="SUPFAM" id="SSF48403">
    <property type="entry name" value="Ankyrin repeat"/>
    <property type="match status" value="1"/>
</dbReference>
<organism evidence="5 6">
    <name type="scientific">Volvox reticuliferus</name>
    <dbReference type="NCBI Taxonomy" id="1737510"/>
    <lineage>
        <taxon>Eukaryota</taxon>
        <taxon>Viridiplantae</taxon>
        <taxon>Chlorophyta</taxon>
        <taxon>core chlorophytes</taxon>
        <taxon>Chlorophyceae</taxon>
        <taxon>CS clade</taxon>
        <taxon>Chlamydomonadales</taxon>
        <taxon>Volvocaceae</taxon>
        <taxon>Volvox</taxon>
    </lineage>
</organism>
<evidence type="ECO:0000256" key="4">
    <source>
        <dbReference type="SAM" id="Phobius"/>
    </source>
</evidence>
<dbReference type="Gene3D" id="3.30.40.10">
    <property type="entry name" value="Zinc/RING finger domain, C3HC4 (zinc finger)"/>
    <property type="match status" value="1"/>
</dbReference>
<dbReference type="EMBL" id="BNCP01000017">
    <property type="protein sequence ID" value="GIL80184.1"/>
    <property type="molecule type" value="Genomic_DNA"/>
</dbReference>
<dbReference type="AlphaFoldDB" id="A0A8J4CCM4"/>
<protein>
    <submittedName>
        <fullName evidence="5">Uncharacterized protein</fullName>
    </submittedName>
</protein>
<feature type="compositionally biased region" description="Gly residues" evidence="3">
    <location>
        <begin position="493"/>
        <end position="514"/>
    </location>
</feature>
<dbReference type="Gene3D" id="1.25.40.20">
    <property type="entry name" value="Ankyrin repeat-containing domain"/>
    <property type="match status" value="2"/>
</dbReference>
<evidence type="ECO:0000256" key="1">
    <source>
        <dbReference type="ARBA" id="ARBA00022737"/>
    </source>
</evidence>